<evidence type="ECO:0000256" key="1">
    <source>
        <dbReference type="ARBA" id="ARBA00004651"/>
    </source>
</evidence>
<evidence type="ECO:0000256" key="7">
    <source>
        <dbReference type="RuleBase" id="RU910716"/>
    </source>
</evidence>
<organism evidence="8">
    <name type="scientific">Timema poppense</name>
    <name type="common">Walking stick</name>
    <dbReference type="NCBI Taxonomy" id="170557"/>
    <lineage>
        <taxon>Eukaryota</taxon>
        <taxon>Metazoa</taxon>
        <taxon>Ecdysozoa</taxon>
        <taxon>Arthropoda</taxon>
        <taxon>Hexapoda</taxon>
        <taxon>Insecta</taxon>
        <taxon>Pterygota</taxon>
        <taxon>Neoptera</taxon>
        <taxon>Polyneoptera</taxon>
        <taxon>Phasmatodea</taxon>
        <taxon>Timematodea</taxon>
        <taxon>Timematoidea</taxon>
        <taxon>Timematidae</taxon>
        <taxon>Timema</taxon>
    </lineage>
</organism>
<gene>
    <name evidence="8" type="ORF">TPSB3V08_LOCUS1171</name>
</gene>
<dbReference type="GO" id="GO:0005886">
    <property type="term" value="C:plasma membrane"/>
    <property type="evidence" value="ECO:0007669"/>
    <property type="project" value="UniProtKB-SubCell"/>
</dbReference>
<comment type="subcellular location">
    <subcellularLocation>
        <location evidence="1">Cell membrane</location>
        <topology evidence="1">Multi-pass membrane protein</topology>
    </subcellularLocation>
    <subcellularLocation>
        <location evidence="7">Membrane</location>
        <topology evidence="7">Multi-pass membrane protein</topology>
    </subcellularLocation>
</comment>
<feature type="transmembrane region" description="Helical" evidence="7">
    <location>
        <begin position="57"/>
        <end position="77"/>
    </location>
</feature>
<comment type="caution">
    <text evidence="7">Lacks conserved residue(s) required for the propagation of feature annotation.</text>
</comment>
<dbReference type="InterPro" id="IPR018629">
    <property type="entry name" value="XK-rel"/>
</dbReference>
<evidence type="ECO:0000256" key="5">
    <source>
        <dbReference type="ARBA" id="ARBA00022989"/>
    </source>
</evidence>
<accession>A0A7R9CIX3</accession>
<keyword evidence="5 7" id="KW-1133">Transmembrane helix</keyword>
<dbReference type="InterPro" id="IPR050895">
    <property type="entry name" value="XK-related_scramblase"/>
</dbReference>
<dbReference type="AlphaFoldDB" id="A0A7R9CIX3"/>
<evidence type="ECO:0000256" key="3">
    <source>
        <dbReference type="ARBA" id="ARBA00022475"/>
    </source>
</evidence>
<keyword evidence="6 7" id="KW-0472">Membrane</keyword>
<name>A0A7R9CIX3_TIMPO</name>
<evidence type="ECO:0000313" key="8">
    <source>
        <dbReference type="EMBL" id="CAD7397477.1"/>
    </source>
</evidence>
<dbReference type="PANTHER" id="PTHR16024">
    <property type="entry name" value="XK-RELATED PROTEIN"/>
    <property type="match status" value="1"/>
</dbReference>
<evidence type="ECO:0000256" key="4">
    <source>
        <dbReference type="ARBA" id="ARBA00022692"/>
    </source>
</evidence>
<protein>
    <recommendedName>
        <fullName evidence="7">XK-related protein</fullName>
    </recommendedName>
</protein>
<dbReference type="PANTHER" id="PTHR16024:SF28">
    <property type="entry name" value="XK-RELATED PROTEIN"/>
    <property type="match status" value="1"/>
</dbReference>
<comment type="similarity">
    <text evidence="2 7">Belongs to the XK family.</text>
</comment>
<proteinExistence type="inferred from homology"/>
<keyword evidence="4 7" id="KW-0812">Transmembrane</keyword>
<keyword evidence="3" id="KW-1003">Cell membrane</keyword>
<feature type="transmembrane region" description="Helical" evidence="7">
    <location>
        <begin position="25"/>
        <end position="45"/>
    </location>
</feature>
<evidence type="ECO:0000256" key="2">
    <source>
        <dbReference type="ARBA" id="ARBA00008789"/>
    </source>
</evidence>
<evidence type="ECO:0000256" key="6">
    <source>
        <dbReference type="ARBA" id="ARBA00023136"/>
    </source>
</evidence>
<sequence length="137" mass="16157">MCAFLVDLTTDVILVVNYFNHGHQYWAISTLLLIILPALVVQMFSMRWHFADENVAFHHYFAHLFLLGILHRHVLALKTGFEARTTRDPTDFQRLYHQQSDICMLHLFESFMESAPQLVLQLYIMVSLEDWQSWTGE</sequence>
<dbReference type="EMBL" id="OD000404">
    <property type="protein sequence ID" value="CAD7397477.1"/>
    <property type="molecule type" value="Genomic_DNA"/>
</dbReference>
<dbReference type="Pfam" id="PF09815">
    <property type="entry name" value="XK-related"/>
    <property type="match status" value="1"/>
</dbReference>
<reference evidence="8" key="1">
    <citation type="submission" date="2020-11" db="EMBL/GenBank/DDBJ databases">
        <authorList>
            <person name="Tran Van P."/>
        </authorList>
    </citation>
    <scope>NUCLEOTIDE SEQUENCE</scope>
</reference>